<feature type="compositionally biased region" description="Acidic residues" evidence="5">
    <location>
        <begin position="257"/>
        <end position="267"/>
    </location>
</feature>
<dbReference type="GO" id="GO:0016282">
    <property type="term" value="C:eukaryotic 43S preinitiation complex"/>
    <property type="evidence" value="ECO:0007669"/>
    <property type="project" value="UniProtKB-UniRule"/>
</dbReference>
<dbReference type="GO" id="GO:0001732">
    <property type="term" value="P:formation of cytoplasmic translation initiation complex"/>
    <property type="evidence" value="ECO:0007669"/>
    <property type="project" value="UniProtKB-UniRule"/>
</dbReference>
<dbReference type="PANTHER" id="PTHR21681:SF0">
    <property type="entry name" value="EUKARYOTIC TRANSLATION INITIATION FACTOR 3 SUBUNIT J"/>
    <property type="match status" value="1"/>
</dbReference>
<comment type="subcellular location">
    <subcellularLocation>
        <location evidence="4">Cytoplasm</location>
    </subcellularLocation>
</comment>
<gene>
    <name evidence="4" type="primary">HCR1</name>
    <name evidence="6" type="ORF">DASC09_038190</name>
</gene>
<dbReference type="EMBL" id="BTFZ01000011">
    <property type="protein sequence ID" value="GMM36494.1"/>
    <property type="molecule type" value="Genomic_DNA"/>
</dbReference>
<comment type="subunit">
    <text evidence="4">Component of the eukaryotic translation initiation factor 3 (eIF-3) complex.</text>
</comment>
<dbReference type="Pfam" id="PF08597">
    <property type="entry name" value="eIF3_subunit"/>
    <property type="match status" value="1"/>
</dbReference>
<feature type="compositionally biased region" description="Acidic residues" evidence="5">
    <location>
        <begin position="18"/>
        <end position="43"/>
    </location>
</feature>
<organism evidence="6 7">
    <name type="scientific">Saccharomycopsis crataegensis</name>
    <dbReference type="NCBI Taxonomy" id="43959"/>
    <lineage>
        <taxon>Eukaryota</taxon>
        <taxon>Fungi</taxon>
        <taxon>Dikarya</taxon>
        <taxon>Ascomycota</taxon>
        <taxon>Saccharomycotina</taxon>
        <taxon>Saccharomycetes</taxon>
        <taxon>Saccharomycopsidaceae</taxon>
        <taxon>Saccharomycopsis</taxon>
    </lineage>
</organism>
<dbReference type="GO" id="GO:0005852">
    <property type="term" value="C:eukaryotic translation initiation factor 3 complex"/>
    <property type="evidence" value="ECO:0007669"/>
    <property type="project" value="UniProtKB-UniRule"/>
</dbReference>
<comment type="similarity">
    <text evidence="4">Belongs to the eIF-3 subunit J family.</text>
</comment>
<evidence type="ECO:0000256" key="2">
    <source>
        <dbReference type="ARBA" id="ARBA00022540"/>
    </source>
</evidence>
<feature type="region of interest" description="Disordered" evidence="5">
    <location>
        <begin position="247"/>
        <end position="267"/>
    </location>
</feature>
<dbReference type="HAMAP" id="MF_03009">
    <property type="entry name" value="eIF3j"/>
    <property type="match status" value="1"/>
</dbReference>
<evidence type="ECO:0000313" key="7">
    <source>
        <dbReference type="Proteomes" id="UP001360560"/>
    </source>
</evidence>
<keyword evidence="7" id="KW-1185">Reference proteome</keyword>
<keyword evidence="1 4" id="KW-0963">Cytoplasm</keyword>
<proteinExistence type="inferred from homology"/>
<evidence type="ECO:0000313" key="6">
    <source>
        <dbReference type="EMBL" id="GMM36494.1"/>
    </source>
</evidence>
<name>A0AAV5QQ02_9ASCO</name>
<keyword evidence="2 4" id="KW-0396">Initiation factor</keyword>
<protein>
    <recommendedName>
        <fullName evidence="4">Eukaryotic translation initiation factor 3 subunit J</fullName>
        <shortName evidence="4">eIF3j</shortName>
    </recommendedName>
    <alternativeName>
        <fullName evidence="4">Eukaryotic translation initiation factor 3 30 kDa subunit homolog</fullName>
        <shortName evidence="4">eIF-3 30 kDa subunit homolog</shortName>
    </alternativeName>
</protein>
<accession>A0AAV5QQ02</accession>
<sequence>MSWDDEDFDVPVGKDTAVMDDWENEDLDEPLLDGDSWDVDEDEEKAKREAEAKKKKEEQAKKDAQVAAEKAKKAAALKKFDTADPAKRKQLLKEAELEADLTNAADLFGGLGVAEEHPRAKALRAEQAAAEQAAANAVLTAETPITEHPLFRPETKQDFEKLRKALVPVFQDFADKSLLNYSSGLGIDLVRELTKPMSVENIRKVISTLNVVLKDKERAERQARLAKSGGGVGKKKAKGKVNLGGGFKKEEYTDTTNYDDFDDDDFM</sequence>
<dbReference type="PANTHER" id="PTHR21681">
    <property type="entry name" value="EUKARYOTIC TRANSLATION INITIATION FACTOR 3 SUBUNIT J"/>
    <property type="match status" value="1"/>
</dbReference>
<dbReference type="GO" id="GO:0033290">
    <property type="term" value="C:eukaryotic 48S preinitiation complex"/>
    <property type="evidence" value="ECO:0007669"/>
    <property type="project" value="UniProtKB-UniRule"/>
</dbReference>
<dbReference type="InterPro" id="IPR023194">
    <property type="entry name" value="eIF3-like_dom_sf"/>
</dbReference>
<dbReference type="InterPro" id="IPR013906">
    <property type="entry name" value="eIF3j"/>
</dbReference>
<evidence type="ECO:0000256" key="5">
    <source>
        <dbReference type="SAM" id="MobiDB-lite"/>
    </source>
</evidence>
<keyword evidence="3 4" id="KW-0648">Protein biosynthesis</keyword>
<dbReference type="Gene3D" id="1.10.246.60">
    <property type="entry name" value="Eukaryotic translation initiation factor 3 like domains"/>
    <property type="match status" value="1"/>
</dbReference>
<evidence type="ECO:0000256" key="1">
    <source>
        <dbReference type="ARBA" id="ARBA00022490"/>
    </source>
</evidence>
<dbReference type="AlphaFoldDB" id="A0AAV5QQ02"/>
<reference evidence="6 7" key="1">
    <citation type="journal article" date="2023" name="Elife">
        <title>Identification of key yeast species and microbe-microbe interactions impacting larval growth of Drosophila in the wild.</title>
        <authorList>
            <person name="Mure A."/>
            <person name="Sugiura Y."/>
            <person name="Maeda R."/>
            <person name="Honda K."/>
            <person name="Sakurai N."/>
            <person name="Takahashi Y."/>
            <person name="Watada M."/>
            <person name="Katoh T."/>
            <person name="Gotoh A."/>
            <person name="Gotoh Y."/>
            <person name="Taniguchi I."/>
            <person name="Nakamura K."/>
            <person name="Hayashi T."/>
            <person name="Katayama T."/>
            <person name="Uemura T."/>
            <person name="Hattori Y."/>
        </authorList>
    </citation>
    <scope>NUCLEOTIDE SEQUENCE [LARGE SCALE GENOMIC DNA]</scope>
    <source>
        <strain evidence="6 7">SC-9</strain>
    </source>
</reference>
<evidence type="ECO:0000256" key="4">
    <source>
        <dbReference type="HAMAP-Rule" id="MF_03009"/>
    </source>
</evidence>
<comment type="caution">
    <text evidence="6">The sequence shown here is derived from an EMBL/GenBank/DDBJ whole genome shotgun (WGS) entry which is preliminary data.</text>
</comment>
<evidence type="ECO:0000256" key="3">
    <source>
        <dbReference type="ARBA" id="ARBA00022917"/>
    </source>
</evidence>
<feature type="region of interest" description="Disordered" evidence="5">
    <location>
        <begin position="1"/>
        <end position="68"/>
    </location>
</feature>
<dbReference type="GO" id="GO:0003743">
    <property type="term" value="F:translation initiation factor activity"/>
    <property type="evidence" value="ECO:0007669"/>
    <property type="project" value="UniProtKB-UniRule"/>
</dbReference>
<feature type="compositionally biased region" description="Basic and acidic residues" evidence="5">
    <location>
        <begin position="44"/>
        <end position="68"/>
    </location>
</feature>
<comment type="function">
    <text evidence="4">Component of the eukaryotic translation initiation factor 3 (eIF-3) complex, which is involved in protein synthesis of a specialized repertoire of mRNAs and, together with other initiation factors, stimulates binding of mRNA and methionyl-tRNAi to the 40S ribosome. The eIF-3 complex specifically targets and initiates translation of a subset of mRNAs involved in cell proliferation.</text>
</comment>
<dbReference type="Proteomes" id="UP001360560">
    <property type="component" value="Unassembled WGS sequence"/>
</dbReference>